<evidence type="ECO:0008006" key="17">
    <source>
        <dbReference type="Google" id="ProtNLM"/>
    </source>
</evidence>
<evidence type="ECO:0000256" key="10">
    <source>
        <dbReference type="ARBA" id="ARBA00023132"/>
    </source>
</evidence>
<dbReference type="GO" id="GO:0031965">
    <property type="term" value="C:nuclear membrane"/>
    <property type="evidence" value="ECO:0007669"/>
    <property type="project" value="UniProtKB-SubCell"/>
</dbReference>
<evidence type="ECO:0000256" key="9">
    <source>
        <dbReference type="ARBA" id="ARBA00023010"/>
    </source>
</evidence>
<keyword evidence="11 14" id="KW-0472">Membrane</keyword>
<evidence type="ECO:0000256" key="12">
    <source>
        <dbReference type="ARBA" id="ARBA00023242"/>
    </source>
</evidence>
<comment type="similarity">
    <text evidence="3">Belongs to the NDC1 family.</text>
</comment>
<keyword evidence="10" id="KW-0906">Nuclear pore complex</keyword>
<dbReference type="AlphaFoldDB" id="A0A2J6QLT1"/>
<feature type="region of interest" description="Disordered" evidence="13">
    <location>
        <begin position="620"/>
        <end position="644"/>
    </location>
</feature>
<keyword evidence="5 14" id="KW-0812">Transmembrane</keyword>
<evidence type="ECO:0000256" key="1">
    <source>
        <dbReference type="ARBA" id="ARBA00004232"/>
    </source>
</evidence>
<evidence type="ECO:0000256" key="3">
    <source>
        <dbReference type="ARBA" id="ARBA00005760"/>
    </source>
</evidence>
<dbReference type="PANTHER" id="PTHR13269:SF6">
    <property type="entry name" value="NUCLEOPORIN NDC1"/>
    <property type="match status" value="1"/>
</dbReference>
<dbReference type="GO" id="GO:0005816">
    <property type="term" value="C:spindle pole body"/>
    <property type="evidence" value="ECO:0007669"/>
    <property type="project" value="TreeGrafter"/>
</dbReference>
<dbReference type="InterPro" id="IPR019049">
    <property type="entry name" value="Nucleoporin_prot_Ndc1/Nup"/>
</dbReference>
<dbReference type="GO" id="GO:0006999">
    <property type="term" value="P:nuclear pore organization"/>
    <property type="evidence" value="ECO:0007669"/>
    <property type="project" value="TreeGrafter"/>
</dbReference>
<dbReference type="GO" id="GO:0070762">
    <property type="term" value="C:nuclear pore transmembrane ring"/>
    <property type="evidence" value="ECO:0007669"/>
    <property type="project" value="TreeGrafter"/>
</dbReference>
<evidence type="ECO:0000256" key="14">
    <source>
        <dbReference type="SAM" id="Phobius"/>
    </source>
</evidence>
<evidence type="ECO:0000256" key="13">
    <source>
        <dbReference type="SAM" id="MobiDB-lite"/>
    </source>
</evidence>
<keyword evidence="8 14" id="KW-1133">Transmembrane helix</keyword>
<comment type="subcellular location">
    <subcellularLocation>
        <location evidence="1">Nucleus membrane</location>
        <topology evidence="1">Multi-pass membrane protein</topology>
    </subcellularLocation>
    <subcellularLocation>
        <location evidence="2">Nucleus</location>
        <location evidence="2">Nuclear pore complex</location>
    </subcellularLocation>
</comment>
<dbReference type="GO" id="GO:0015031">
    <property type="term" value="P:protein transport"/>
    <property type="evidence" value="ECO:0007669"/>
    <property type="project" value="UniProtKB-KW"/>
</dbReference>
<evidence type="ECO:0000256" key="11">
    <source>
        <dbReference type="ARBA" id="ARBA00023136"/>
    </source>
</evidence>
<evidence type="ECO:0000256" key="4">
    <source>
        <dbReference type="ARBA" id="ARBA00022448"/>
    </source>
</evidence>
<feature type="transmembrane region" description="Helical" evidence="14">
    <location>
        <begin position="148"/>
        <end position="168"/>
    </location>
</feature>
<dbReference type="EMBL" id="KZ613466">
    <property type="protein sequence ID" value="PMD27238.1"/>
    <property type="molecule type" value="Genomic_DNA"/>
</dbReference>
<evidence type="ECO:0000256" key="7">
    <source>
        <dbReference type="ARBA" id="ARBA00022927"/>
    </source>
</evidence>
<feature type="transmembrane region" description="Helical" evidence="14">
    <location>
        <begin position="259"/>
        <end position="278"/>
    </location>
</feature>
<keyword evidence="4" id="KW-0813">Transport</keyword>
<keyword evidence="12" id="KW-0539">Nucleus</keyword>
<keyword evidence="6" id="KW-0509">mRNA transport</keyword>
<dbReference type="STRING" id="1745343.A0A2J6QLT1"/>
<keyword evidence="7" id="KW-0653">Protein transport</keyword>
<keyword evidence="9" id="KW-0811">Translocation</keyword>
<dbReference type="GO" id="GO:0051028">
    <property type="term" value="P:mRNA transport"/>
    <property type="evidence" value="ECO:0007669"/>
    <property type="project" value="UniProtKB-KW"/>
</dbReference>
<dbReference type="GO" id="GO:0070631">
    <property type="term" value="P:spindle pole body localization"/>
    <property type="evidence" value="ECO:0007669"/>
    <property type="project" value="TreeGrafter"/>
</dbReference>
<evidence type="ECO:0000256" key="5">
    <source>
        <dbReference type="ARBA" id="ARBA00022692"/>
    </source>
</evidence>
<evidence type="ECO:0000313" key="16">
    <source>
        <dbReference type="Proteomes" id="UP000235672"/>
    </source>
</evidence>
<dbReference type="PANTHER" id="PTHR13269">
    <property type="entry name" value="NUCLEOPORIN NDC1"/>
    <property type="match status" value="1"/>
</dbReference>
<gene>
    <name evidence="15" type="ORF">NA56DRAFT_743570</name>
</gene>
<evidence type="ECO:0000256" key="2">
    <source>
        <dbReference type="ARBA" id="ARBA00004567"/>
    </source>
</evidence>
<organism evidence="15 16">
    <name type="scientific">Hyaloscypha hepaticicola</name>
    <dbReference type="NCBI Taxonomy" id="2082293"/>
    <lineage>
        <taxon>Eukaryota</taxon>
        <taxon>Fungi</taxon>
        <taxon>Dikarya</taxon>
        <taxon>Ascomycota</taxon>
        <taxon>Pezizomycotina</taxon>
        <taxon>Leotiomycetes</taxon>
        <taxon>Helotiales</taxon>
        <taxon>Hyaloscyphaceae</taxon>
        <taxon>Hyaloscypha</taxon>
    </lineage>
</organism>
<feature type="transmembrane region" description="Helical" evidence="14">
    <location>
        <begin position="101"/>
        <end position="121"/>
    </location>
</feature>
<dbReference type="Proteomes" id="UP000235672">
    <property type="component" value="Unassembled WGS sequence"/>
</dbReference>
<dbReference type="Pfam" id="PF09531">
    <property type="entry name" value="Ndc1_Nup"/>
    <property type="match status" value="1"/>
</dbReference>
<keyword evidence="16" id="KW-1185">Reference proteome</keyword>
<accession>A0A2J6QLT1</accession>
<proteinExistence type="inferred from homology"/>
<reference evidence="15 16" key="1">
    <citation type="submission" date="2016-05" db="EMBL/GenBank/DDBJ databases">
        <title>A degradative enzymes factory behind the ericoid mycorrhizal symbiosis.</title>
        <authorList>
            <consortium name="DOE Joint Genome Institute"/>
            <person name="Martino E."/>
            <person name="Morin E."/>
            <person name="Grelet G."/>
            <person name="Kuo A."/>
            <person name="Kohler A."/>
            <person name="Daghino S."/>
            <person name="Barry K."/>
            <person name="Choi C."/>
            <person name="Cichocki N."/>
            <person name="Clum A."/>
            <person name="Copeland A."/>
            <person name="Hainaut M."/>
            <person name="Haridas S."/>
            <person name="Labutti K."/>
            <person name="Lindquist E."/>
            <person name="Lipzen A."/>
            <person name="Khouja H.-R."/>
            <person name="Murat C."/>
            <person name="Ohm R."/>
            <person name="Olson A."/>
            <person name="Spatafora J."/>
            <person name="Veneault-Fourrey C."/>
            <person name="Henrissat B."/>
            <person name="Grigoriev I."/>
            <person name="Martin F."/>
            <person name="Perotto S."/>
        </authorList>
    </citation>
    <scope>NUCLEOTIDE SEQUENCE [LARGE SCALE GENOMIC DNA]</scope>
    <source>
        <strain evidence="15 16">UAMH 7357</strain>
    </source>
</reference>
<dbReference type="GO" id="GO:0106166">
    <property type="term" value="F:spindle pole body-nuclear membrane anchor activity"/>
    <property type="evidence" value="ECO:0007669"/>
    <property type="project" value="TreeGrafter"/>
</dbReference>
<evidence type="ECO:0000313" key="15">
    <source>
        <dbReference type="EMBL" id="PMD27238.1"/>
    </source>
</evidence>
<feature type="compositionally biased region" description="Low complexity" evidence="13">
    <location>
        <begin position="624"/>
        <end position="637"/>
    </location>
</feature>
<feature type="transmembrane region" description="Helical" evidence="14">
    <location>
        <begin position="61"/>
        <end position="80"/>
    </location>
</feature>
<name>A0A2J6QLT1_9HELO</name>
<sequence length="644" mass="72433">MAPASRIRPYKDFLTPALHRRFATATVILFGLCYAEALVIGEWNSFLWSWLPFGRAGIRTGLLFIPAFMIFVLRVAQLHVGIRTSYSAWDTFRRYALRFDTLQTIGWYFLSAYLFSEIYIWSASKGADLNRIKLIPKTDRTALNEKPIYLTSFLFFLALVQAVFHLFYDYDRLDMPVAKTASPSVVNPTKKLKERFPSLVTSSLQRAAILATISPFLYSMDFGIYPYSVRNFAWSFTRGWAKVFWTLPKSNSLPATRPFHWSVLYQTVLAGFLLTLLWEVGNAAFTEYVAQEPLKNERPITYESRDPNGSLLTGLRGKKLQTKAFAFWELVYIAERFEGRRKAIFEDIDRKGGSTWSQILGICLEVITGIDSRIAEFQTPPAVSAKPVISQTSEAGSKLPRLGQPLKDGINQPGDIFSQPPKPAGSLGVHVQAVGNFAKDHGRSPPSSSLSPRSRKLIEKAEGVVLTPEQKKVLATQGLGGLFKDWFGWLLQTSAGKPFRQEYRRRMAAIVLGQPYGDVGVIIDAIDALTRFAVCSLKEDKYGNVQRDVKLIIRTFTTTVTKLEGFKKSIGIHWTDIEKKQESPETDTILVALKSGLEKLIEAFGDYSEDLRLSQSEMRMAREAATPAPAPVSAPVRPEMEQKK</sequence>
<dbReference type="OrthoDB" id="67850at2759"/>
<evidence type="ECO:0000256" key="8">
    <source>
        <dbReference type="ARBA" id="ARBA00022989"/>
    </source>
</evidence>
<evidence type="ECO:0000256" key="6">
    <source>
        <dbReference type="ARBA" id="ARBA00022816"/>
    </source>
</evidence>
<protein>
    <recommendedName>
        <fullName evidence="17">Nuclear envelope protein</fullName>
    </recommendedName>
</protein>